<sequence>AEVYNGLADAVINNDHTHELSQVGRHVILPSFFVSSGCFMYQLYQDSMAIVHWAGCPDIFLMLTANPKWHEIVENLLPGQIAVRVTPANTTTRPKEPQYHG</sequence>
<feature type="domain" description="Helitron helicase-like" evidence="1">
    <location>
        <begin position="2"/>
        <end position="83"/>
    </location>
</feature>
<dbReference type="AlphaFoldDB" id="M5FUX8"/>
<dbReference type="OrthoDB" id="2272314at2759"/>
<dbReference type="EMBL" id="JH795878">
    <property type="protein sequence ID" value="EJT97086.1"/>
    <property type="molecule type" value="Genomic_DNA"/>
</dbReference>
<dbReference type="STRING" id="1858805.M5FUX8"/>
<dbReference type="GeneID" id="63690628"/>
<gene>
    <name evidence="2" type="ORF">DACRYDRAFT_59512</name>
</gene>
<evidence type="ECO:0000259" key="1">
    <source>
        <dbReference type="Pfam" id="PF14214"/>
    </source>
</evidence>
<dbReference type="Pfam" id="PF14214">
    <property type="entry name" value="Helitron_like_N"/>
    <property type="match status" value="1"/>
</dbReference>
<accession>M5FUX8</accession>
<organism evidence="2 3">
    <name type="scientific">Dacryopinax primogenitus (strain DJM 731)</name>
    <name type="common">Brown rot fungus</name>
    <dbReference type="NCBI Taxonomy" id="1858805"/>
    <lineage>
        <taxon>Eukaryota</taxon>
        <taxon>Fungi</taxon>
        <taxon>Dikarya</taxon>
        <taxon>Basidiomycota</taxon>
        <taxon>Agaricomycotina</taxon>
        <taxon>Dacrymycetes</taxon>
        <taxon>Dacrymycetales</taxon>
        <taxon>Dacrymycetaceae</taxon>
        <taxon>Dacryopinax</taxon>
    </lineage>
</organism>
<dbReference type="Proteomes" id="UP000030653">
    <property type="component" value="Unassembled WGS sequence"/>
</dbReference>
<dbReference type="HOGENOM" id="CLU_2298289_0_0_1"/>
<evidence type="ECO:0000313" key="2">
    <source>
        <dbReference type="EMBL" id="EJT97086.1"/>
    </source>
</evidence>
<name>M5FUX8_DACPD</name>
<proteinExistence type="predicted"/>
<dbReference type="InterPro" id="IPR025476">
    <property type="entry name" value="Helitron_helicase-like"/>
</dbReference>
<protein>
    <recommendedName>
        <fullName evidence="1">Helitron helicase-like domain-containing protein</fullName>
    </recommendedName>
</protein>
<keyword evidence="3" id="KW-1185">Reference proteome</keyword>
<reference evidence="2 3" key="1">
    <citation type="journal article" date="2012" name="Science">
        <title>The Paleozoic origin of enzymatic lignin decomposition reconstructed from 31 fungal genomes.</title>
        <authorList>
            <person name="Floudas D."/>
            <person name="Binder M."/>
            <person name="Riley R."/>
            <person name="Barry K."/>
            <person name="Blanchette R.A."/>
            <person name="Henrissat B."/>
            <person name="Martinez A.T."/>
            <person name="Otillar R."/>
            <person name="Spatafora J.W."/>
            <person name="Yadav J.S."/>
            <person name="Aerts A."/>
            <person name="Benoit I."/>
            <person name="Boyd A."/>
            <person name="Carlson A."/>
            <person name="Copeland A."/>
            <person name="Coutinho P.M."/>
            <person name="de Vries R.P."/>
            <person name="Ferreira P."/>
            <person name="Findley K."/>
            <person name="Foster B."/>
            <person name="Gaskell J."/>
            <person name="Glotzer D."/>
            <person name="Gorecki P."/>
            <person name="Heitman J."/>
            <person name="Hesse C."/>
            <person name="Hori C."/>
            <person name="Igarashi K."/>
            <person name="Jurgens J.A."/>
            <person name="Kallen N."/>
            <person name="Kersten P."/>
            <person name="Kohler A."/>
            <person name="Kuees U."/>
            <person name="Kumar T.K.A."/>
            <person name="Kuo A."/>
            <person name="LaButti K."/>
            <person name="Larrondo L.F."/>
            <person name="Lindquist E."/>
            <person name="Ling A."/>
            <person name="Lombard V."/>
            <person name="Lucas S."/>
            <person name="Lundell T."/>
            <person name="Martin R."/>
            <person name="McLaughlin D.J."/>
            <person name="Morgenstern I."/>
            <person name="Morin E."/>
            <person name="Murat C."/>
            <person name="Nagy L.G."/>
            <person name="Nolan M."/>
            <person name="Ohm R.A."/>
            <person name="Patyshakuliyeva A."/>
            <person name="Rokas A."/>
            <person name="Ruiz-Duenas F.J."/>
            <person name="Sabat G."/>
            <person name="Salamov A."/>
            <person name="Samejima M."/>
            <person name="Schmutz J."/>
            <person name="Slot J.C."/>
            <person name="St John F."/>
            <person name="Stenlid J."/>
            <person name="Sun H."/>
            <person name="Sun S."/>
            <person name="Syed K."/>
            <person name="Tsang A."/>
            <person name="Wiebenga A."/>
            <person name="Young D."/>
            <person name="Pisabarro A."/>
            <person name="Eastwood D.C."/>
            <person name="Martin F."/>
            <person name="Cullen D."/>
            <person name="Grigoriev I.V."/>
            <person name="Hibbett D.S."/>
        </authorList>
    </citation>
    <scope>NUCLEOTIDE SEQUENCE [LARGE SCALE GENOMIC DNA]</scope>
    <source>
        <strain evidence="2 3">DJM-731 SS1</strain>
    </source>
</reference>
<feature type="non-terminal residue" evidence="2">
    <location>
        <position position="1"/>
    </location>
</feature>
<dbReference type="RefSeq" id="XP_040623984.1">
    <property type="nucleotide sequence ID" value="XM_040775566.1"/>
</dbReference>
<dbReference type="OMA" id="NDHTHEL"/>
<evidence type="ECO:0000313" key="3">
    <source>
        <dbReference type="Proteomes" id="UP000030653"/>
    </source>
</evidence>